<protein>
    <recommendedName>
        <fullName evidence="5">PEGA domain-containing protein</fullName>
    </recommendedName>
</protein>
<evidence type="ECO:0008006" key="5">
    <source>
        <dbReference type="Google" id="ProtNLM"/>
    </source>
</evidence>
<feature type="region of interest" description="Disordered" evidence="1">
    <location>
        <begin position="1"/>
        <end position="28"/>
    </location>
</feature>
<dbReference type="Gene3D" id="1.25.40.10">
    <property type="entry name" value="Tetratricopeptide repeat domain"/>
    <property type="match status" value="1"/>
</dbReference>
<feature type="transmembrane region" description="Helical" evidence="2">
    <location>
        <begin position="265"/>
        <end position="288"/>
    </location>
</feature>
<evidence type="ECO:0000313" key="4">
    <source>
        <dbReference type="Proteomes" id="UP000075635"/>
    </source>
</evidence>
<feature type="transmembrane region" description="Helical" evidence="2">
    <location>
        <begin position="202"/>
        <end position="221"/>
    </location>
</feature>
<name>A0A150RPK3_SORCE</name>
<evidence type="ECO:0000256" key="2">
    <source>
        <dbReference type="SAM" id="Phobius"/>
    </source>
</evidence>
<evidence type="ECO:0000256" key="1">
    <source>
        <dbReference type="SAM" id="MobiDB-lite"/>
    </source>
</evidence>
<accession>A0A150RPK3</accession>
<keyword evidence="2" id="KW-0472">Membrane</keyword>
<keyword evidence="2" id="KW-0812">Transmembrane</keyword>
<comment type="caution">
    <text evidence="3">The sequence shown here is derived from an EMBL/GenBank/DDBJ whole genome shotgun (WGS) entry which is preliminary data.</text>
</comment>
<dbReference type="InterPro" id="IPR011990">
    <property type="entry name" value="TPR-like_helical_dom_sf"/>
</dbReference>
<reference evidence="3 4" key="1">
    <citation type="submission" date="2014-02" db="EMBL/GenBank/DDBJ databases">
        <title>The small core and large imbalanced accessory genome model reveals a collaborative survival strategy of Sorangium cellulosum strains in nature.</title>
        <authorList>
            <person name="Han K."/>
            <person name="Peng R."/>
            <person name="Blom J."/>
            <person name="Li Y.-Z."/>
        </authorList>
    </citation>
    <scope>NUCLEOTIDE SEQUENCE [LARGE SCALE GENOMIC DNA]</scope>
    <source>
        <strain evidence="3 4">So0011-07</strain>
    </source>
</reference>
<sequence>MLLGVHAAPAHADGQPPRPPWHQGVPEERQQKAEQLFQEGRQLHRSAILAEARAKYEEALRYWDHPELRVYLGRVLMRSGLPLLAYENLQQALRWGPGALDPHLEAEARASMSELVQRELAMIELRCDEPGAAVLLDGKPWFVGPGAERRLVLPGEHVVTARKEGYYTVVRPVAVLAGKRASGTLRLSADAMITERRWQAAWAPWAVVGAGGALGLLGAVLRWQANEHYDDAERVLQGPFRDACGLECAPSDGSAYDRSRLENGLAVGSFVAGGAALITGGVLVYMNWPRPYRTDDRGDVKIELAPAVSSSAAGLSTRISF</sequence>
<dbReference type="EMBL" id="JEMB01002363">
    <property type="protein sequence ID" value="KYF81668.1"/>
    <property type="molecule type" value="Genomic_DNA"/>
</dbReference>
<dbReference type="AlphaFoldDB" id="A0A150RPK3"/>
<dbReference type="Proteomes" id="UP000075635">
    <property type="component" value="Unassembled WGS sequence"/>
</dbReference>
<organism evidence="3 4">
    <name type="scientific">Sorangium cellulosum</name>
    <name type="common">Polyangium cellulosum</name>
    <dbReference type="NCBI Taxonomy" id="56"/>
    <lineage>
        <taxon>Bacteria</taxon>
        <taxon>Pseudomonadati</taxon>
        <taxon>Myxococcota</taxon>
        <taxon>Polyangia</taxon>
        <taxon>Polyangiales</taxon>
        <taxon>Polyangiaceae</taxon>
        <taxon>Sorangium</taxon>
    </lineage>
</organism>
<proteinExistence type="predicted"/>
<gene>
    <name evidence="3" type="ORF">BE17_52110</name>
</gene>
<dbReference type="SUPFAM" id="SSF48452">
    <property type="entry name" value="TPR-like"/>
    <property type="match status" value="1"/>
</dbReference>
<keyword evidence="2" id="KW-1133">Transmembrane helix</keyword>
<evidence type="ECO:0000313" key="3">
    <source>
        <dbReference type="EMBL" id="KYF81668.1"/>
    </source>
</evidence>